<evidence type="ECO:0000313" key="8">
    <source>
        <dbReference type="EMBL" id="CAI6347891.1"/>
    </source>
</evidence>
<dbReference type="Proteomes" id="UP001160148">
    <property type="component" value="Unassembled WGS sequence"/>
</dbReference>
<evidence type="ECO:0000313" key="11">
    <source>
        <dbReference type="EMBL" id="CAI6350353.1"/>
    </source>
</evidence>
<dbReference type="EMBL" id="CARXXK010000001">
    <property type="protein sequence ID" value="CAI6342769.1"/>
    <property type="molecule type" value="Genomic_DNA"/>
</dbReference>
<dbReference type="EMBL" id="CARXXK010000001">
    <property type="protein sequence ID" value="CAI6346513.1"/>
    <property type="molecule type" value="Genomic_DNA"/>
</dbReference>
<keyword evidence="13" id="KW-1185">Reference proteome</keyword>
<feature type="region of interest" description="Disordered" evidence="1">
    <location>
        <begin position="91"/>
        <end position="114"/>
    </location>
</feature>
<evidence type="ECO:0000313" key="13">
    <source>
        <dbReference type="Proteomes" id="UP001160148"/>
    </source>
</evidence>
<reference evidence="7 13" key="1">
    <citation type="submission" date="2023-01" db="EMBL/GenBank/DDBJ databases">
        <authorList>
            <person name="Whitehead M."/>
        </authorList>
    </citation>
    <scope>NUCLEOTIDE SEQUENCE [LARGE SCALE GENOMIC DNA]</scope>
</reference>
<evidence type="ECO:0000313" key="7">
    <source>
        <dbReference type="EMBL" id="CAI6347431.1"/>
    </source>
</evidence>
<comment type="caution">
    <text evidence="7">The sequence shown here is derived from an EMBL/GenBank/DDBJ whole genome shotgun (WGS) entry which is preliminary data.</text>
</comment>
<dbReference type="EMBL" id="CARXXK010000001">
    <property type="protein sequence ID" value="CAI6347891.1"/>
    <property type="molecule type" value="Genomic_DNA"/>
</dbReference>
<dbReference type="EMBL" id="CARXXK010000001">
    <property type="protein sequence ID" value="CAI6346947.1"/>
    <property type="molecule type" value="Genomic_DNA"/>
</dbReference>
<organism evidence="7 13">
    <name type="scientific">Macrosiphum euphorbiae</name>
    <name type="common">potato aphid</name>
    <dbReference type="NCBI Taxonomy" id="13131"/>
    <lineage>
        <taxon>Eukaryota</taxon>
        <taxon>Metazoa</taxon>
        <taxon>Ecdysozoa</taxon>
        <taxon>Arthropoda</taxon>
        <taxon>Hexapoda</taxon>
        <taxon>Insecta</taxon>
        <taxon>Pterygota</taxon>
        <taxon>Neoptera</taxon>
        <taxon>Paraneoptera</taxon>
        <taxon>Hemiptera</taxon>
        <taxon>Sternorrhyncha</taxon>
        <taxon>Aphidomorpha</taxon>
        <taxon>Aphidoidea</taxon>
        <taxon>Aphididae</taxon>
        <taxon>Macrosiphini</taxon>
        <taxon>Macrosiphum</taxon>
    </lineage>
</organism>
<dbReference type="AlphaFoldDB" id="A0AAV0W0C0"/>
<evidence type="ECO:0000313" key="12">
    <source>
        <dbReference type="EMBL" id="CAI6350751.1"/>
    </source>
</evidence>
<evidence type="ECO:0000313" key="3">
    <source>
        <dbReference type="EMBL" id="CAI6345364.1"/>
    </source>
</evidence>
<evidence type="ECO:0000313" key="9">
    <source>
        <dbReference type="EMBL" id="CAI6348419.1"/>
    </source>
</evidence>
<proteinExistence type="predicted"/>
<accession>A0AAV0W0C0</accession>
<evidence type="ECO:0000313" key="2">
    <source>
        <dbReference type="EMBL" id="CAI6342769.1"/>
    </source>
</evidence>
<name>A0AAV0W0C0_9HEMI</name>
<dbReference type="EMBL" id="CARXXK010000001">
    <property type="protein sequence ID" value="CAI6348419.1"/>
    <property type="molecule type" value="Genomic_DNA"/>
</dbReference>
<dbReference type="EMBL" id="CARXXK010000001">
    <property type="protein sequence ID" value="CAI6349545.1"/>
    <property type="molecule type" value="Genomic_DNA"/>
</dbReference>
<protein>
    <submittedName>
        <fullName evidence="7">Uncharacterized protein</fullName>
    </submittedName>
</protein>
<dbReference type="EMBL" id="CARXXK010000001">
    <property type="protein sequence ID" value="CAI6350353.1"/>
    <property type="molecule type" value="Genomic_DNA"/>
</dbReference>
<dbReference type="EMBL" id="CARXXK010000001">
    <property type="protein sequence ID" value="CAI6347431.1"/>
    <property type="molecule type" value="Genomic_DNA"/>
</dbReference>
<gene>
    <name evidence="2" type="ORF">MEUPH1_LOCUS122</name>
    <name evidence="3" type="ORF">MEUPH1_LOCUS2390</name>
    <name evidence="4" type="ORF">MEUPH1_LOCUS3321</name>
    <name evidence="5" type="ORF">MEUPH1_LOCUS3419</name>
    <name evidence="6" type="ORF">MEUPH1_LOCUS3794</name>
    <name evidence="7" type="ORF">MEUPH1_LOCUS4222</name>
    <name evidence="8" type="ORF">MEUPH1_LOCUS4623</name>
    <name evidence="9" type="ORF">MEUPH1_LOCUS5098</name>
    <name evidence="10" type="ORF">MEUPH1_LOCUS6091</name>
    <name evidence="11" type="ORF">MEUPH1_LOCUS6825</name>
    <name evidence="12" type="ORF">MEUPH1_LOCUS7179</name>
</gene>
<evidence type="ECO:0000313" key="5">
    <source>
        <dbReference type="EMBL" id="CAI6346513.1"/>
    </source>
</evidence>
<dbReference type="EMBL" id="CARXXK010000001">
    <property type="protein sequence ID" value="CAI6346407.1"/>
    <property type="molecule type" value="Genomic_DNA"/>
</dbReference>
<evidence type="ECO:0000256" key="1">
    <source>
        <dbReference type="SAM" id="MobiDB-lite"/>
    </source>
</evidence>
<evidence type="ECO:0000313" key="6">
    <source>
        <dbReference type="EMBL" id="CAI6346947.1"/>
    </source>
</evidence>
<dbReference type="EMBL" id="CARXXK010000001">
    <property type="protein sequence ID" value="CAI6345364.1"/>
    <property type="molecule type" value="Genomic_DNA"/>
</dbReference>
<dbReference type="EMBL" id="CARXXK010000001">
    <property type="protein sequence ID" value="CAI6350751.1"/>
    <property type="molecule type" value="Genomic_DNA"/>
</dbReference>
<evidence type="ECO:0000313" key="4">
    <source>
        <dbReference type="EMBL" id="CAI6346407.1"/>
    </source>
</evidence>
<sequence>MAAHRLQRYAVFLSGYSYKIEFIKGIDNGNADALSRLPVSGTDSINDVVCDKFYINLITTNVKTIVDLDICMEVKKDVKKSIYELQVTETKEEQECPNPPTERKITLSTDYGTL</sequence>
<evidence type="ECO:0000313" key="10">
    <source>
        <dbReference type="EMBL" id="CAI6349545.1"/>
    </source>
</evidence>